<dbReference type="EMBL" id="ML987194">
    <property type="protein sequence ID" value="KAF2250250.1"/>
    <property type="molecule type" value="Genomic_DNA"/>
</dbReference>
<sequence length="90" mass="10059">MSPGKEGERGRAKILLSVVLGCVSTAWAKGRHSKDRRARGSAWWWRGCGQVQHIPARGRRGDSTSNRPARRRLRRAWAGCQTGQNHGGLW</sequence>
<dbReference type="AlphaFoldDB" id="A0A6A6IL33"/>
<organism evidence="2 3">
    <name type="scientific">Trematosphaeria pertusa</name>
    <dbReference type="NCBI Taxonomy" id="390896"/>
    <lineage>
        <taxon>Eukaryota</taxon>
        <taxon>Fungi</taxon>
        <taxon>Dikarya</taxon>
        <taxon>Ascomycota</taxon>
        <taxon>Pezizomycotina</taxon>
        <taxon>Dothideomycetes</taxon>
        <taxon>Pleosporomycetidae</taxon>
        <taxon>Pleosporales</taxon>
        <taxon>Massarineae</taxon>
        <taxon>Trematosphaeriaceae</taxon>
        <taxon>Trematosphaeria</taxon>
    </lineage>
</organism>
<gene>
    <name evidence="2" type="ORF">BU26DRAFT_298056</name>
</gene>
<reference evidence="2" key="1">
    <citation type="journal article" date="2020" name="Stud. Mycol.">
        <title>101 Dothideomycetes genomes: a test case for predicting lifestyles and emergence of pathogens.</title>
        <authorList>
            <person name="Haridas S."/>
            <person name="Albert R."/>
            <person name="Binder M."/>
            <person name="Bloem J."/>
            <person name="Labutti K."/>
            <person name="Salamov A."/>
            <person name="Andreopoulos B."/>
            <person name="Baker S."/>
            <person name="Barry K."/>
            <person name="Bills G."/>
            <person name="Bluhm B."/>
            <person name="Cannon C."/>
            <person name="Castanera R."/>
            <person name="Culley D."/>
            <person name="Daum C."/>
            <person name="Ezra D."/>
            <person name="Gonzalez J."/>
            <person name="Henrissat B."/>
            <person name="Kuo A."/>
            <person name="Liang C."/>
            <person name="Lipzen A."/>
            <person name="Lutzoni F."/>
            <person name="Magnuson J."/>
            <person name="Mondo S."/>
            <person name="Nolan M."/>
            <person name="Ohm R."/>
            <person name="Pangilinan J."/>
            <person name="Park H.-J."/>
            <person name="Ramirez L."/>
            <person name="Alfaro M."/>
            <person name="Sun H."/>
            <person name="Tritt A."/>
            <person name="Yoshinaga Y."/>
            <person name="Zwiers L.-H."/>
            <person name="Turgeon B."/>
            <person name="Goodwin S."/>
            <person name="Spatafora J."/>
            <person name="Crous P."/>
            <person name="Grigoriev I."/>
        </authorList>
    </citation>
    <scope>NUCLEOTIDE SEQUENCE</scope>
    <source>
        <strain evidence="2">CBS 122368</strain>
    </source>
</reference>
<keyword evidence="1" id="KW-0732">Signal</keyword>
<keyword evidence="3" id="KW-1185">Reference proteome</keyword>
<evidence type="ECO:0008006" key="4">
    <source>
        <dbReference type="Google" id="ProtNLM"/>
    </source>
</evidence>
<evidence type="ECO:0000256" key="1">
    <source>
        <dbReference type="SAM" id="SignalP"/>
    </source>
</evidence>
<proteinExistence type="predicted"/>
<dbReference type="GeneID" id="54575069"/>
<protein>
    <recommendedName>
        <fullName evidence="4">Secreted protein</fullName>
    </recommendedName>
</protein>
<feature type="signal peptide" evidence="1">
    <location>
        <begin position="1"/>
        <end position="28"/>
    </location>
</feature>
<name>A0A6A6IL33_9PLEO</name>
<evidence type="ECO:0000313" key="3">
    <source>
        <dbReference type="Proteomes" id="UP000800094"/>
    </source>
</evidence>
<accession>A0A6A6IL33</accession>
<dbReference type="Proteomes" id="UP000800094">
    <property type="component" value="Unassembled WGS sequence"/>
</dbReference>
<dbReference type="RefSeq" id="XP_033685254.1">
    <property type="nucleotide sequence ID" value="XM_033821739.1"/>
</dbReference>
<evidence type="ECO:0000313" key="2">
    <source>
        <dbReference type="EMBL" id="KAF2250250.1"/>
    </source>
</evidence>
<feature type="chain" id="PRO_5025465313" description="Secreted protein" evidence="1">
    <location>
        <begin position="29"/>
        <end position="90"/>
    </location>
</feature>